<dbReference type="Pfam" id="PF14681">
    <property type="entry name" value="UPRTase"/>
    <property type="match status" value="1"/>
</dbReference>
<comment type="cofactor">
    <cofactor evidence="1">
        <name>Mg(2+)</name>
        <dbReference type="ChEBI" id="CHEBI:18420"/>
    </cofactor>
</comment>
<dbReference type="EC" id="2.4.2.9" evidence="4"/>
<dbReference type="RefSeq" id="XP_025350129.1">
    <property type="nucleotide sequence ID" value="XM_025490588.1"/>
</dbReference>
<keyword evidence="12" id="KW-1185">Reference proteome</keyword>
<evidence type="ECO:0000313" key="11">
    <source>
        <dbReference type="EMBL" id="PWN22969.1"/>
    </source>
</evidence>
<keyword evidence="6" id="KW-0328">Glycosyltransferase</keyword>
<evidence type="ECO:0000256" key="6">
    <source>
        <dbReference type="ARBA" id="ARBA00022676"/>
    </source>
</evidence>
<dbReference type="GO" id="GO:0008655">
    <property type="term" value="P:pyrimidine-containing compound salvage"/>
    <property type="evidence" value="ECO:0007669"/>
    <property type="project" value="UniProtKB-ARBA"/>
</dbReference>
<evidence type="ECO:0000256" key="5">
    <source>
        <dbReference type="ARBA" id="ARBA00022533"/>
    </source>
</evidence>
<dbReference type="GeneID" id="37012322"/>
<evidence type="ECO:0000313" key="12">
    <source>
        <dbReference type="Proteomes" id="UP000245942"/>
    </source>
</evidence>
<keyword evidence="7" id="KW-0808">Transferase</keyword>
<dbReference type="EMBL" id="KZ819322">
    <property type="protein sequence ID" value="PWN22969.1"/>
    <property type="molecule type" value="Genomic_DNA"/>
</dbReference>
<protein>
    <recommendedName>
        <fullName evidence="4">uracil phosphoribosyltransferase</fullName>
        <ecNumber evidence="4">2.4.2.9</ecNumber>
    </recommendedName>
</protein>
<evidence type="ECO:0000256" key="3">
    <source>
        <dbReference type="ARBA" id="ARBA00009516"/>
    </source>
</evidence>
<keyword evidence="8" id="KW-0547">Nucleotide-binding</keyword>
<dbReference type="SUPFAM" id="SSF53271">
    <property type="entry name" value="PRTase-like"/>
    <property type="match status" value="1"/>
</dbReference>
<dbReference type="AlphaFoldDB" id="A0A316UCQ1"/>
<dbReference type="NCBIfam" id="NF001097">
    <property type="entry name" value="PRK00129.1"/>
    <property type="match status" value="1"/>
</dbReference>
<evidence type="ECO:0000256" key="8">
    <source>
        <dbReference type="ARBA" id="ARBA00022741"/>
    </source>
</evidence>
<dbReference type="CDD" id="cd06223">
    <property type="entry name" value="PRTases_typeI"/>
    <property type="match status" value="1"/>
</dbReference>
<keyword evidence="5" id="KW-0021">Allosteric enzyme</keyword>
<comment type="similarity">
    <text evidence="3">Belongs to the UPRTase family.</text>
</comment>
<keyword evidence="9" id="KW-0342">GTP-binding</keyword>
<organism evidence="11 12">
    <name type="scientific">Pseudomicrostroma glucosiphilum</name>
    <dbReference type="NCBI Taxonomy" id="1684307"/>
    <lineage>
        <taxon>Eukaryota</taxon>
        <taxon>Fungi</taxon>
        <taxon>Dikarya</taxon>
        <taxon>Basidiomycota</taxon>
        <taxon>Ustilaginomycotina</taxon>
        <taxon>Exobasidiomycetes</taxon>
        <taxon>Microstromatales</taxon>
        <taxon>Microstromatales incertae sedis</taxon>
        <taxon>Pseudomicrostroma</taxon>
    </lineage>
</organism>
<evidence type="ECO:0000256" key="4">
    <source>
        <dbReference type="ARBA" id="ARBA00011894"/>
    </source>
</evidence>
<dbReference type="OrthoDB" id="106623at2759"/>
<comment type="pathway">
    <text evidence="2">Pyrimidine metabolism; UMP biosynthesis via salvage pathway; UMP from uracil: step 1/1.</text>
</comment>
<evidence type="ECO:0000259" key="10">
    <source>
        <dbReference type="Pfam" id="PF14681"/>
    </source>
</evidence>
<name>A0A316UCQ1_9BASI</name>
<accession>A0A316UCQ1</accession>
<dbReference type="InterPro" id="IPR029057">
    <property type="entry name" value="PRTase-like"/>
</dbReference>
<dbReference type="GO" id="GO:0005525">
    <property type="term" value="F:GTP binding"/>
    <property type="evidence" value="ECO:0007669"/>
    <property type="project" value="UniProtKB-KW"/>
</dbReference>
<reference evidence="11 12" key="1">
    <citation type="journal article" date="2018" name="Mol. Biol. Evol.">
        <title>Broad Genomic Sampling Reveals a Smut Pathogenic Ancestry of the Fungal Clade Ustilaginomycotina.</title>
        <authorList>
            <person name="Kijpornyongpan T."/>
            <person name="Mondo S.J."/>
            <person name="Barry K."/>
            <person name="Sandor L."/>
            <person name="Lee J."/>
            <person name="Lipzen A."/>
            <person name="Pangilinan J."/>
            <person name="LaButti K."/>
            <person name="Hainaut M."/>
            <person name="Henrissat B."/>
            <person name="Grigoriev I.V."/>
            <person name="Spatafora J.W."/>
            <person name="Aime M.C."/>
        </authorList>
    </citation>
    <scope>NUCLEOTIDE SEQUENCE [LARGE SCALE GENOMIC DNA]</scope>
    <source>
        <strain evidence="11 12">MCA 4718</strain>
    </source>
</reference>
<gene>
    <name evidence="11" type="ORF">BCV69DRAFT_255950</name>
</gene>
<dbReference type="InterPro" id="IPR000836">
    <property type="entry name" value="PRTase_dom"/>
</dbReference>
<dbReference type="FunFam" id="3.40.50.2020:FF:000023">
    <property type="entry name" value="Probable uracil phosphoribosyltransferase"/>
    <property type="match status" value="1"/>
</dbReference>
<evidence type="ECO:0000256" key="9">
    <source>
        <dbReference type="ARBA" id="ARBA00023134"/>
    </source>
</evidence>
<dbReference type="GO" id="GO:0004845">
    <property type="term" value="F:uracil phosphoribosyltransferase activity"/>
    <property type="evidence" value="ECO:0007669"/>
    <property type="project" value="UniProtKB-EC"/>
</dbReference>
<evidence type="ECO:0000256" key="2">
    <source>
        <dbReference type="ARBA" id="ARBA00005180"/>
    </source>
</evidence>
<evidence type="ECO:0000256" key="7">
    <source>
        <dbReference type="ARBA" id="ARBA00022679"/>
    </source>
</evidence>
<dbReference type="Gene3D" id="3.40.50.2020">
    <property type="match status" value="1"/>
</dbReference>
<evidence type="ECO:0000256" key="1">
    <source>
        <dbReference type="ARBA" id="ARBA00001946"/>
    </source>
</evidence>
<dbReference type="Proteomes" id="UP000245942">
    <property type="component" value="Unassembled WGS sequence"/>
</dbReference>
<dbReference type="STRING" id="1684307.A0A316UCQ1"/>
<proteinExistence type="inferred from homology"/>
<feature type="domain" description="Phosphoribosyltransferase" evidence="10">
    <location>
        <begin position="32"/>
        <end position="233"/>
    </location>
</feature>
<sequence>MSSSSIPPNTSSAAAAPSIGPAIPPNVVRLPATSQLEALLTVIRDQKTARSDFIFYSNRIIRLLVEEGLNHLPVTESTVMTPTGLPYRGVAFEGRICGVSILRAGEAMEAGLRDCCRSVRIGKILIQRDEETAKAKLFYAKLPEDIEERWVLLLDPMLATGGSVIKAIDVLQEHKVPLSRIIFLNLISSPEGLKSVHDKYPEVRIITGWVDEGLNEKNYIVPGLGDFGDSFFG</sequence>